<dbReference type="EMBL" id="AYRZ02000006">
    <property type="protein sequence ID" value="PHT78829.1"/>
    <property type="molecule type" value="Genomic_DNA"/>
</dbReference>
<comment type="caution">
    <text evidence="1">The sequence shown here is derived from an EMBL/GenBank/DDBJ whole genome shotgun (WGS) entry which is preliminary data.</text>
</comment>
<reference evidence="1 2" key="2">
    <citation type="journal article" date="2017" name="Genome Biol.">
        <title>New reference genome sequences of hot pepper reveal the massive evolution of plant disease-resistance genes by retroduplication.</title>
        <authorList>
            <person name="Kim S."/>
            <person name="Park J."/>
            <person name="Yeom S.I."/>
            <person name="Kim Y.M."/>
            <person name="Seo E."/>
            <person name="Kim K.T."/>
            <person name="Kim M.S."/>
            <person name="Lee J.M."/>
            <person name="Cheong K."/>
            <person name="Shin H.S."/>
            <person name="Kim S.B."/>
            <person name="Han K."/>
            <person name="Lee J."/>
            <person name="Park M."/>
            <person name="Lee H.A."/>
            <person name="Lee H.Y."/>
            <person name="Lee Y."/>
            <person name="Oh S."/>
            <person name="Lee J.H."/>
            <person name="Choi E."/>
            <person name="Choi E."/>
            <person name="Lee S.E."/>
            <person name="Jeon J."/>
            <person name="Kim H."/>
            <person name="Choi G."/>
            <person name="Song H."/>
            <person name="Lee J."/>
            <person name="Lee S.C."/>
            <person name="Kwon J.K."/>
            <person name="Lee H.Y."/>
            <person name="Koo N."/>
            <person name="Hong Y."/>
            <person name="Kim R.W."/>
            <person name="Kang W.H."/>
            <person name="Huh J.H."/>
            <person name="Kang B.C."/>
            <person name="Yang T.J."/>
            <person name="Lee Y.H."/>
            <person name="Bennetzen J.L."/>
            <person name="Choi D."/>
        </authorList>
    </citation>
    <scope>NUCLEOTIDE SEQUENCE [LARGE SCALE GENOMIC DNA]</scope>
    <source>
        <strain evidence="2">cv. CM334</strain>
    </source>
</reference>
<accession>A0A2G2ZA32</accession>
<dbReference type="Gramene" id="PHT78829">
    <property type="protein sequence ID" value="PHT78829"/>
    <property type="gene ID" value="T459_16881"/>
</dbReference>
<proteinExistence type="predicted"/>
<evidence type="ECO:0000313" key="2">
    <source>
        <dbReference type="Proteomes" id="UP000222542"/>
    </source>
</evidence>
<dbReference type="STRING" id="4072.A0A2G2ZA32"/>
<dbReference type="AlphaFoldDB" id="A0A2G2ZA32"/>
<protein>
    <submittedName>
        <fullName evidence="1">Uncharacterized protein</fullName>
    </submittedName>
</protein>
<reference evidence="1 2" key="1">
    <citation type="journal article" date="2014" name="Nat. Genet.">
        <title>Genome sequence of the hot pepper provides insights into the evolution of pungency in Capsicum species.</title>
        <authorList>
            <person name="Kim S."/>
            <person name="Park M."/>
            <person name="Yeom S.I."/>
            <person name="Kim Y.M."/>
            <person name="Lee J.M."/>
            <person name="Lee H.A."/>
            <person name="Seo E."/>
            <person name="Choi J."/>
            <person name="Cheong K."/>
            <person name="Kim K.T."/>
            <person name="Jung K."/>
            <person name="Lee G.W."/>
            <person name="Oh S.K."/>
            <person name="Bae C."/>
            <person name="Kim S.B."/>
            <person name="Lee H.Y."/>
            <person name="Kim S.Y."/>
            <person name="Kim M.S."/>
            <person name="Kang B.C."/>
            <person name="Jo Y.D."/>
            <person name="Yang H.B."/>
            <person name="Jeong H.J."/>
            <person name="Kang W.H."/>
            <person name="Kwon J.K."/>
            <person name="Shin C."/>
            <person name="Lim J.Y."/>
            <person name="Park J.H."/>
            <person name="Huh J.H."/>
            <person name="Kim J.S."/>
            <person name="Kim B.D."/>
            <person name="Cohen O."/>
            <person name="Paran I."/>
            <person name="Suh M.C."/>
            <person name="Lee S.B."/>
            <person name="Kim Y.K."/>
            <person name="Shin Y."/>
            <person name="Noh S.J."/>
            <person name="Park J."/>
            <person name="Seo Y.S."/>
            <person name="Kwon S.Y."/>
            <person name="Kim H.A."/>
            <person name="Park J.M."/>
            <person name="Kim H.J."/>
            <person name="Choi S.B."/>
            <person name="Bosland P.W."/>
            <person name="Reeves G."/>
            <person name="Jo S.H."/>
            <person name="Lee B.W."/>
            <person name="Cho H.T."/>
            <person name="Choi H.S."/>
            <person name="Lee M.S."/>
            <person name="Yu Y."/>
            <person name="Do Choi Y."/>
            <person name="Park B.S."/>
            <person name="van Deynze A."/>
            <person name="Ashrafi H."/>
            <person name="Hill T."/>
            <person name="Kim W.T."/>
            <person name="Pai H.S."/>
            <person name="Ahn H.K."/>
            <person name="Yeam I."/>
            <person name="Giovannoni J.J."/>
            <person name="Rose J.K."/>
            <person name="Sorensen I."/>
            <person name="Lee S.J."/>
            <person name="Kim R.W."/>
            <person name="Choi I.Y."/>
            <person name="Choi B.S."/>
            <person name="Lim J.S."/>
            <person name="Lee Y.H."/>
            <person name="Choi D."/>
        </authorList>
    </citation>
    <scope>NUCLEOTIDE SEQUENCE [LARGE SCALE GENOMIC DNA]</scope>
    <source>
        <strain evidence="2">cv. CM334</strain>
    </source>
</reference>
<name>A0A2G2ZA32_CAPAN</name>
<gene>
    <name evidence="1" type="ORF">T459_16881</name>
</gene>
<evidence type="ECO:0000313" key="1">
    <source>
        <dbReference type="EMBL" id="PHT78829.1"/>
    </source>
</evidence>
<sequence>MLSYIDICAEFIEKFDFTAVKKLLVTRPTDEGETTVMASNISLINEPNVNIIDIGIGTDCESSDEEEDNEPIPSD</sequence>
<dbReference type="Proteomes" id="UP000222542">
    <property type="component" value="Unassembled WGS sequence"/>
</dbReference>
<keyword evidence="2" id="KW-1185">Reference proteome</keyword>
<organism evidence="1 2">
    <name type="scientific">Capsicum annuum</name>
    <name type="common">Capsicum pepper</name>
    <dbReference type="NCBI Taxonomy" id="4072"/>
    <lineage>
        <taxon>Eukaryota</taxon>
        <taxon>Viridiplantae</taxon>
        <taxon>Streptophyta</taxon>
        <taxon>Embryophyta</taxon>
        <taxon>Tracheophyta</taxon>
        <taxon>Spermatophyta</taxon>
        <taxon>Magnoliopsida</taxon>
        <taxon>eudicotyledons</taxon>
        <taxon>Gunneridae</taxon>
        <taxon>Pentapetalae</taxon>
        <taxon>asterids</taxon>
        <taxon>lamiids</taxon>
        <taxon>Solanales</taxon>
        <taxon>Solanaceae</taxon>
        <taxon>Solanoideae</taxon>
        <taxon>Capsiceae</taxon>
        <taxon>Capsicum</taxon>
    </lineage>
</organism>